<sequence>MGVADTDKMEIPDSQISVKQPIVDFKVEELYEDDDNSSDIQDKGGNTESIPLIKV</sequence>
<comment type="caution">
    <text evidence="2">The sequence shown here is derived from an EMBL/GenBank/DDBJ whole genome shotgun (WGS) entry which is preliminary data.</text>
</comment>
<reference evidence="2" key="1">
    <citation type="journal article" date="2015" name="Nature">
        <title>Complex archaea that bridge the gap between prokaryotes and eukaryotes.</title>
        <authorList>
            <person name="Spang A."/>
            <person name="Saw J.H."/>
            <person name="Jorgensen S.L."/>
            <person name="Zaremba-Niedzwiedzka K."/>
            <person name="Martijn J."/>
            <person name="Lind A.E."/>
            <person name="van Eijk R."/>
            <person name="Schleper C."/>
            <person name="Guy L."/>
            <person name="Ettema T.J."/>
        </authorList>
    </citation>
    <scope>NUCLEOTIDE SEQUENCE</scope>
</reference>
<accession>A0A0F9DF30</accession>
<name>A0A0F9DF30_9ZZZZ</name>
<feature type="region of interest" description="Disordered" evidence="1">
    <location>
        <begin position="32"/>
        <end position="55"/>
    </location>
</feature>
<evidence type="ECO:0000256" key="1">
    <source>
        <dbReference type="SAM" id="MobiDB-lite"/>
    </source>
</evidence>
<dbReference type="AlphaFoldDB" id="A0A0F9DF30"/>
<evidence type="ECO:0000313" key="2">
    <source>
        <dbReference type="EMBL" id="KKL10583.1"/>
    </source>
</evidence>
<organism evidence="2">
    <name type="scientific">marine sediment metagenome</name>
    <dbReference type="NCBI Taxonomy" id="412755"/>
    <lineage>
        <taxon>unclassified sequences</taxon>
        <taxon>metagenomes</taxon>
        <taxon>ecological metagenomes</taxon>
    </lineage>
</organism>
<proteinExistence type="predicted"/>
<gene>
    <name evidence="2" type="ORF">LCGC14_2554370</name>
</gene>
<protein>
    <submittedName>
        <fullName evidence="2">Uncharacterized protein</fullName>
    </submittedName>
</protein>
<dbReference type="EMBL" id="LAZR01042004">
    <property type="protein sequence ID" value="KKL10583.1"/>
    <property type="molecule type" value="Genomic_DNA"/>
</dbReference>